<name>A0A0A9GQ93_ARUDO</name>
<proteinExistence type="predicted"/>
<organism evidence="1">
    <name type="scientific">Arundo donax</name>
    <name type="common">Giant reed</name>
    <name type="synonym">Donax arundinaceus</name>
    <dbReference type="NCBI Taxonomy" id="35708"/>
    <lineage>
        <taxon>Eukaryota</taxon>
        <taxon>Viridiplantae</taxon>
        <taxon>Streptophyta</taxon>
        <taxon>Embryophyta</taxon>
        <taxon>Tracheophyta</taxon>
        <taxon>Spermatophyta</taxon>
        <taxon>Magnoliopsida</taxon>
        <taxon>Liliopsida</taxon>
        <taxon>Poales</taxon>
        <taxon>Poaceae</taxon>
        <taxon>PACMAD clade</taxon>
        <taxon>Arundinoideae</taxon>
        <taxon>Arundineae</taxon>
        <taxon>Arundo</taxon>
    </lineage>
</organism>
<dbReference type="AlphaFoldDB" id="A0A0A9GQ93"/>
<evidence type="ECO:0000313" key="1">
    <source>
        <dbReference type="EMBL" id="JAE22863.1"/>
    </source>
</evidence>
<accession>A0A0A9GQ93</accession>
<protein>
    <submittedName>
        <fullName evidence="1">Uncharacterized protein</fullName>
    </submittedName>
</protein>
<reference evidence="1" key="1">
    <citation type="submission" date="2014-09" db="EMBL/GenBank/DDBJ databases">
        <authorList>
            <person name="Magalhaes I.L.F."/>
            <person name="Oliveira U."/>
            <person name="Santos F.R."/>
            <person name="Vidigal T.H.D.A."/>
            <person name="Brescovit A.D."/>
            <person name="Santos A.J."/>
        </authorList>
    </citation>
    <scope>NUCLEOTIDE SEQUENCE</scope>
    <source>
        <tissue evidence="1">Shoot tissue taken approximately 20 cm above the soil surface</tissue>
    </source>
</reference>
<dbReference type="EMBL" id="GBRH01175033">
    <property type="protein sequence ID" value="JAE22863.1"/>
    <property type="molecule type" value="Transcribed_RNA"/>
</dbReference>
<sequence>MPSPLHRPLDSSMKTVSYLPSHSPLLPVLEELASNLPKPAEDQLR</sequence>
<reference evidence="1" key="2">
    <citation type="journal article" date="2015" name="Data Brief">
        <title>Shoot transcriptome of the giant reed, Arundo donax.</title>
        <authorList>
            <person name="Barrero R.A."/>
            <person name="Guerrero F.D."/>
            <person name="Moolhuijzen P."/>
            <person name="Goolsby J.A."/>
            <person name="Tidwell J."/>
            <person name="Bellgard S.E."/>
            <person name="Bellgard M.I."/>
        </authorList>
    </citation>
    <scope>NUCLEOTIDE SEQUENCE</scope>
    <source>
        <tissue evidence="1">Shoot tissue taken approximately 20 cm above the soil surface</tissue>
    </source>
</reference>